<feature type="compositionally biased region" description="Low complexity" evidence="12">
    <location>
        <begin position="22"/>
        <end position="33"/>
    </location>
</feature>
<evidence type="ECO:0000256" key="6">
    <source>
        <dbReference type="ARBA" id="ARBA00022792"/>
    </source>
</evidence>
<evidence type="ECO:0000256" key="2">
    <source>
        <dbReference type="ARBA" id="ARBA00006375"/>
    </source>
</evidence>
<evidence type="ECO:0000313" key="14">
    <source>
        <dbReference type="EMBL" id="KAK5108800.1"/>
    </source>
</evidence>
<dbReference type="EMBL" id="JAVRRL010000077">
    <property type="protein sequence ID" value="KAK5108800.1"/>
    <property type="molecule type" value="Genomic_DNA"/>
</dbReference>
<evidence type="ECO:0000256" key="4">
    <source>
        <dbReference type="ARBA" id="ARBA00022692"/>
    </source>
</evidence>
<sequence>MSDRIGAPTPSNPLPTVARPENQSQNVSSASTAAQSVAVQQSDNVAHALAGAGGGLLSMALTYPLITLSTRAQIEKKKANTGTLSAIKRIVDREGVAGLYAGLDSALFGITVTNFVYYYWYEFSRDFFQRTTNKTRLSALESMAAGALAGSATVMITNPIWVVNTRMTTRKQEDNDDPALPTSEGSSAAPSPKRNPSTLSTLTKIIKEEGFLRLFAGVLPALVLVINPILQYTIFEQLKQVLEKRRKVTARDSFLLGALGKLAATTITYPYITVKSRAHVAKADEKGNGMTGSLRKIVREEGIGGLYGGIAAKATQSVLTAAFLFAFKDVLYDAMVKARRKVAQKVV</sequence>
<evidence type="ECO:0000256" key="5">
    <source>
        <dbReference type="ARBA" id="ARBA00022737"/>
    </source>
</evidence>
<comment type="similarity">
    <text evidence="2 11">Belongs to the mitochondrial carrier (TC 2.A.29) family.</text>
</comment>
<dbReference type="GO" id="GO:0015230">
    <property type="term" value="F:FAD transmembrane transporter activity"/>
    <property type="evidence" value="ECO:0007669"/>
    <property type="project" value="TreeGrafter"/>
</dbReference>
<protein>
    <recommendedName>
        <fullName evidence="16">Peroxisomal membrane protein PMP47B</fullName>
    </recommendedName>
</protein>
<dbReference type="GO" id="GO:0080122">
    <property type="term" value="F:AMP transmembrane transporter activity"/>
    <property type="evidence" value="ECO:0007669"/>
    <property type="project" value="TreeGrafter"/>
</dbReference>
<keyword evidence="3 11" id="KW-0813">Transport</keyword>
<evidence type="ECO:0000256" key="9">
    <source>
        <dbReference type="ARBA" id="ARBA00023140"/>
    </source>
</evidence>
<organism evidence="14 15">
    <name type="scientific">Meristemomyces frigidus</name>
    <dbReference type="NCBI Taxonomy" id="1508187"/>
    <lineage>
        <taxon>Eukaryota</taxon>
        <taxon>Fungi</taxon>
        <taxon>Dikarya</taxon>
        <taxon>Ascomycota</taxon>
        <taxon>Pezizomycotina</taxon>
        <taxon>Dothideomycetes</taxon>
        <taxon>Dothideomycetidae</taxon>
        <taxon>Mycosphaerellales</taxon>
        <taxon>Teratosphaeriaceae</taxon>
        <taxon>Meristemomyces</taxon>
    </lineage>
</organism>
<keyword evidence="6" id="KW-0496">Mitochondrion</keyword>
<evidence type="ECO:0000256" key="13">
    <source>
        <dbReference type="SAM" id="Phobius"/>
    </source>
</evidence>
<evidence type="ECO:0000256" key="3">
    <source>
        <dbReference type="ARBA" id="ARBA00022448"/>
    </source>
</evidence>
<dbReference type="Pfam" id="PF00153">
    <property type="entry name" value="Mito_carr"/>
    <property type="match status" value="3"/>
</dbReference>
<evidence type="ECO:0008006" key="16">
    <source>
        <dbReference type="Google" id="ProtNLM"/>
    </source>
</evidence>
<evidence type="ECO:0000313" key="15">
    <source>
        <dbReference type="Proteomes" id="UP001310890"/>
    </source>
</evidence>
<name>A0AAN7TBI8_9PEZI</name>
<evidence type="ECO:0000256" key="10">
    <source>
        <dbReference type="PROSITE-ProRule" id="PRU00282"/>
    </source>
</evidence>
<proteinExistence type="inferred from homology"/>
<gene>
    <name evidence="14" type="ORF">LTR62_007774</name>
</gene>
<dbReference type="SUPFAM" id="SSF103506">
    <property type="entry name" value="Mitochondrial carrier"/>
    <property type="match status" value="1"/>
</dbReference>
<dbReference type="Proteomes" id="UP001310890">
    <property type="component" value="Unassembled WGS sequence"/>
</dbReference>
<dbReference type="GO" id="GO:0005778">
    <property type="term" value="C:peroxisomal membrane"/>
    <property type="evidence" value="ECO:0007669"/>
    <property type="project" value="UniProtKB-SubCell"/>
</dbReference>
<keyword evidence="4 10" id="KW-0812">Transmembrane</keyword>
<keyword evidence="9" id="KW-0576">Peroxisome</keyword>
<evidence type="ECO:0000256" key="8">
    <source>
        <dbReference type="ARBA" id="ARBA00023136"/>
    </source>
</evidence>
<dbReference type="PROSITE" id="PS50920">
    <property type="entry name" value="SOLCAR"/>
    <property type="match status" value="3"/>
</dbReference>
<accession>A0AAN7TBI8</accession>
<dbReference type="InterPro" id="IPR023395">
    <property type="entry name" value="MCP_dom_sf"/>
</dbReference>
<keyword evidence="5" id="KW-0677">Repeat</keyword>
<evidence type="ECO:0000256" key="1">
    <source>
        <dbReference type="ARBA" id="ARBA00004585"/>
    </source>
</evidence>
<dbReference type="AlphaFoldDB" id="A0AAN7TBI8"/>
<dbReference type="InterPro" id="IPR018108">
    <property type="entry name" value="MCP_transmembrane"/>
</dbReference>
<evidence type="ECO:0000256" key="12">
    <source>
        <dbReference type="SAM" id="MobiDB-lite"/>
    </source>
</evidence>
<keyword evidence="8 10" id="KW-0472">Membrane</keyword>
<feature type="repeat" description="Solcar" evidence="10">
    <location>
        <begin position="252"/>
        <end position="334"/>
    </location>
</feature>
<feature type="transmembrane region" description="Helical" evidence="13">
    <location>
        <begin position="140"/>
        <end position="163"/>
    </location>
</feature>
<dbReference type="GO" id="GO:0015228">
    <property type="term" value="F:coenzyme A transmembrane transporter activity"/>
    <property type="evidence" value="ECO:0007669"/>
    <property type="project" value="TreeGrafter"/>
</dbReference>
<comment type="caution">
    <text evidence="14">The sequence shown here is derived from an EMBL/GenBank/DDBJ whole genome shotgun (WGS) entry which is preliminary data.</text>
</comment>
<feature type="transmembrane region" description="Helical" evidence="13">
    <location>
        <begin position="254"/>
        <end position="272"/>
    </location>
</feature>
<feature type="transmembrane region" description="Helical" evidence="13">
    <location>
        <begin position="97"/>
        <end position="120"/>
    </location>
</feature>
<dbReference type="GO" id="GO:0005347">
    <property type="term" value="F:ATP transmembrane transporter activity"/>
    <property type="evidence" value="ECO:0007669"/>
    <property type="project" value="TreeGrafter"/>
</dbReference>
<dbReference type="InterPro" id="IPR052217">
    <property type="entry name" value="Mito/Peroxisomal_Carrier"/>
</dbReference>
<feature type="region of interest" description="Disordered" evidence="12">
    <location>
        <begin position="1"/>
        <end position="33"/>
    </location>
</feature>
<dbReference type="GO" id="GO:0044610">
    <property type="term" value="F:FMN transmembrane transporter activity"/>
    <property type="evidence" value="ECO:0007669"/>
    <property type="project" value="TreeGrafter"/>
</dbReference>
<feature type="repeat" description="Solcar" evidence="10">
    <location>
        <begin position="42"/>
        <end position="127"/>
    </location>
</feature>
<feature type="region of interest" description="Disordered" evidence="12">
    <location>
        <begin position="170"/>
        <end position="197"/>
    </location>
</feature>
<feature type="repeat" description="Solcar" evidence="10">
    <location>
        <begin position="137"/>
        <end position="241"/>
    </location>
</feature>
<evidence type="ECO:0000256" key="7">
    <source>
        <dbReference type="ARBA" id="ARBA00022989"/>
    </source>
</evidence>
<reference evidence="14" key="1">
    <citation type="submission" date="2023-08" db="EMBL/GenBank/DDBJ databases">
        <title>Black Yeasts Isolated from many extreme environments.</title>
        <authorList>
            <person name="Coleine C."/>
            <person name="Stajich J.E."/>
            <person name="Selbmann L."/>
        </authorList>
    </citation>
    <scope>NUCLEOTIDE SEQUENCE</scope>
    <source>
        <strain evidence="14">CCFEE 5401</strain>
    </source>
</reference>
<feature type="compositionally biased region" description="Polar residues" evidence="12">
    <location>
        <begin position="183"/>
        <end position="197"/>
    </location>
</feature>
<dbReference type="PANTHER" id="PTHR45939:SF5">
    <property type="entry name" value="PEROXISOMAL MEMBRANE PROTEIN PMP34"/>
    <property type="match status" value="1"/>
</dbReference>
<feature type="transmembrane region" description="Helical" evidence="13">
    <location>
        <begin position="211"/>
        <end position="234"/>
    </location>
</feature>
<keyword evidence="7 13" id="KW-1133">Transmembrane helix</keyword>
<evidence type="ECO:0000256" key="11">
    <source>
        <dbReference type="RuleBase" id="RU000488"/>
    </source>
</evidence>
<dbReference type="GO" id="GO:0015217">
    <property type="term" value="F:ADP transmembrane transporter activity"/>
    <property type="evidence" value="ECO:0007669"/>
    <property type="project" value="TreeGrafter"/>
</dbReference>
<dbReference type="Gene3D" id="1.50.40.10">
    <property type="entry name" value="Mitochondrial carrier domain"/>
    <property type="match status" value="2"/>
</dbReference>
<comment type="subcellular location">
    <subcellularLocation>
        <location evidence="1">Peroxisome membrane</location>
        <topology evidence="1">Multi-pass membrane protein</topology>
    </subcellularLocation>
</comment>
<dbReference type="GO" id="GO:0051724">
    <property type="term" value="F:NAD transmembrane transporter activity"/>
    <property type="evidence" value="ECO:0007669"/>
    <property type="project" value="TreeGrafter"/>
</dbReference>
<dbReference type="PANTHER" id="PTHR45939">
    <property type="entry name" value="PEROXISOMAL MEMBRANE PROTEIN PMP34-RELATED"/>
    <property type="match status" value="1"/>
</dbReference>
<feature type="transmembrane region" description="Helical" evidence="13">
    <location>
        <begin position="45"/>
        <end position="68"/>
    </location>
</feature>
<dbReference type="FunFam" id="1.50.40.10:FF:000134">
    <property type="entry name" value="Peroxisomal membrane protein PMP47B"/>
    <property type="match status" value="1"/>
</dbReference>
<keyword evidence="6" id="KW-0999">Mitochondrion inner membrane</keyword>